<evidence type="ECO:0000313" key="1">
    <source>
        <dbReference type="EMBL" id="KAK3081914.1"/>
    </source>
</evidence>
<protein>
    <submittedName>
        <fullName evidence="1">Uncharacterized protein</fullName>
    </submittedName>
</protein>
<organism evidence="1 2">
    <name type="scientific">Coniosporium uncinatum</name>
    <dbReference type="NCBI Taxonomy" id="93489"/>
    <lineage>
        <taxon>Eukaryota</taxon>
        <taxon>Fungi</taxon>
        <taxon>Dikarya</taxon>
        <taxon>Ascomycota</taxon>
        <taxon>Pezizomycotina</taxon>
        <taxon>Dothideomycetes</taxon>
        <taxon>Dothideomycetes incertae sedis</taxon>
        <taxon>Coniosporium</taxon>
    </lineage>
</organism>
<gene>
    <name evidence="1" type="ORF">LTS18_012381</name>
</gene>
<accession>A0ACC3DYZ8</accession>
<comment type="caution">
    <text evidence="1">The sequence shown here is derived from an EMBL/GenBank/DDBJ whole genome shotgun (WGS) entry which is preliminary data.</text>
</comment>
<name>A0ACC3DYZ8_9PEZI</name>
<proteinExistence type="predicted"/>
<sequence length="722" mass="80308">MQMRASFRAIRFGLMVGIGSGVPSAEADVRLGGVVVSQPDKGHGGVIQYDFGKSTPGGFERTGFLNTPPQLLLGAVAKLRANHDRGRSKLVAHLSTLSKLPKFSRDEAGEDILFEGGYNHAGGKSCISCDDTRQLQREVRTEDAPQLHYGTIASGNQVMRDGASRDQISAEFGGVLCFEMEAAGLMDSFPCLVVRGICDYVDSHKDKRWQGYAAGTKTQTSQNQSTTSPCCRTASLLVEKVAISGLGGIGKTQVALQFAYYVKEGRPDTSIFWVQALSMETFEQGCMEIVGALGSQQGQDSKEDVKKQCSGDYAEDLLRGSEQTEGLLAFLPENEHGLITFTTRHGEIAQQLASSDIVEIGKMREQETVDLLEKSLVRKSPPYNAEIVTKLLTELDYLPLAVTQAAAYINTNKSSISEYLRLLRNTKQDATVLMSTEFGDKTRYQNLTNAVAKTWTITFNKIRQRDTIAADLLAFIACIEWKAIPLSILPAVQPEARMASAIGTLCSYSCLERREDGEEFDMHRLVHLATRIWTVQNGREKETRKEAIRHLSEVFPSDDYTKRELWRDDLPHVARVYDDDDDDDDDDERENQIAAKSELCLKVGRCLYVDGRMREAVPWLQDSCEWRKRKLDKDDPDLLLSQHVLAMAYQANGQVKQAVELLERVVAIKAEVLAEDHPSRLVSEQVLAAFLEDLPERSETSQTSDRSIEDVVAEYDDAQGYI</sequence>
<reference evidence="1" key="1">
    <citation type="submission" date="2024-09" db="EMBL/GenBank/DDBJ databases">
        <title>Black Yeasts Isolated from many extreme environments.</title>
        <authorList>
            <person name="Coleine C."/>
            <person name="Stajich J.E."/>
            <person name="Selbmann L."/>
        </authorList>
    </citation>
    <scope>NUCLEOTIDE SEQUENCE</scope>
    <source>
        <strain evidence="1">CCFEE 5737</strain>
    </source>
</reference>
<dbReference type="Proteomes" id="UP001186974">
    <property type="component" value="Unassembled WGS sequence"/>
</dbReference>
<keyword evidence="2" id="KW-1185">Reference proteome</keyword>
<dbReference type="EMBL" id="JAWDJW010000037">
    <property type="protein sequence ID" value="KAK3081914.1"/>
    <property type="molecule type" value="Genomic_DNA"/>
</dbReference>
<evidence type="ECO:0000313" key="2">
    <source>
        <dbReference type="Proteomes" id="UP001186974"/>
    </source>
</evidence>